<accession>A0AAU8LUI5</accession>
<dbReference type="InterPro" id="IPR021831">
    <property type="entry name" value="ParD-like"/>
</dbReference>
<reference evidence="1" key="2">
    <citation type="submission" date="2024-06" db="EMBL/GenBank/DDBJ databases">
        <authorList>
            <person name="Plum-Jensen L.E."/>
            <person name="Schramm A."/>
            <person name="Marshall I.P.G."/>
        </authorList>
    </citation>
    <scope>NUCLEOTIDE SEQUENCE</scope>
    <source>
        <strain evidence="1">Rat1</strain>
    </source>
</reference>
<proteinExistence type="predicted"/>
<organism evidence="1">
    <name type="scientific">Candidatus Electrothrix aestuarii</name>
    <dbReference type="NCBI Taxonomy" id="3062594"/>
    <lineage>
        <taxon>Bacteria</taxon>
        <taxon>Pseudomonadati</taxon>
        <taxon>Thermodesulfobacteriota</taxon>
        <taxon>Desulfobulbia</taxon>
        <taxon>Desulfobulbales</taxon>
        <taxon>Desulfobulbaceae</taxon>
        <taxon>Candidatus Electrothrix</taxon>
    </lineage>
</organism>
<dbReference type="EMBL" id="CP159373">
    <property type="protein sequence ID" value="XCN72953.1"/>
    <property type="molecule type" value="Genomic_DNA"/>
</dbReference>
<reference evidence="1" key="1">
    <citation type="journal article" date="2024" name="Syst. Appl. Microbiol.">
        <title>First single-strain enrichments of Electrothrix cable bacteria, description of E. aestuarii sp. nov. and E. rattekaaiensis sp. nov., and proposal of a cable bacteria taxonomy following the rules of the SeqCode.</title>
        <authorList>
            <person name="Plum-Jensen L.E."/>
            <person name="Schramm A."/>
            <person name="Marshall I.P.G."/>
        </authorList>
    </citation>
    <scope>NUCLEOTIDE SEQUENCE</scope>
    <source>
        <strain evidence="1">Rat1</strain>
    </source>
</reference>
<evidence type="ECO:0000313" key="1">
    <source>
        <dbReference type="EMBL" id="XCN72953.1"/>
    </source>
</evidence>
<dbReference type="Pfam" id="PF11903">
    <property type="entry name" value="ParD_like"/>
    <property type="match status" value="1"/>
</dbReference>
<name>A0AAU8LUI5_9BACT</name>
<protein>
    <submittedName>
        <fullName evidence="1">ParD-like family protein</fullName>
    </submittedName>
</protein>
<sequence>MATAVKISDELVGKARIQSKIFKRSIAGQIEYWAKIGQMIEENPDLPLPFLQNTLLGREQIKAGQGTPYVFGEEDE</sequence>
<dbReference type="KEGG" id="eaj:Q3M24_22190"/>
<gene>
    <name evidence="1" type="ORF">Q3M24_22190</name>
</gene>
<dbReference type="AlphaFoldDB" id="A0AAU8LUI5"/>